<dbReference type="Gene3D" id="1.25.40.10">
    <property type="entry name" value="Tetratricopeptide repeat domain"/>
    <property type="match status" value="5"/>
</dbReference>
<feature type="repeat" description="PPR" evidence="3">
    <location>
        <begin position="255"/>
        <end position="289"/>
    </location>
</feature>
<comment type="caution">
    <text evidence="6">The sequence shown here is derived from an EMBL/GenBank/DDBJ whole genome shotgun (WGS) entry which is preliminary data.</text>
</comment>
<feature type="repeat" description="PPR" evidence="3">
    <location>
        <begin position="430"/>
        <end position="464"/>
    </location>
</feature>
<feature type="repeat" description="PPR" evidence="3">
    <location>
        <begin position="290"/>
        <end position="324"/>
    </location>
</feature>
<dbReference type="InterPro" id="IPR033443">
    <property type="entry name" value="PROP1-like_PPR_dom"/>
</dbReference>
<gene>
    <name evidence="6" type="ORF">SLEP1_g18778</name>
</gene>
<proteinExistence type="inferred from homology"/>
<name>A0AAV5J7M2_9ROSI</name>
<evidence type="ECO:0000313" key="6">
    <source>
        <dbReference type="EMBL" id="GKV06960.1"/>
    </source>
</evidence>
<comment type="similarity">
    <text evidence="1">Belongs to the PPR family. P subfamily.</text>
</comment>
<feature type="region of interest" description="Disordered" evidence="4">
    <location>
        <begin position="37"/>
        <end position="66"/>
    </location>
</feature>
<dbReference type="PANTHER" id="PTHR47936:SF1">
    <property type="entry name" value="PENTATRICOPEPTIDE REPEAT-CONTAINING PROTEIN GUN1, CHLOROPLASTIC"/>
    <property type="match status" value="1"/>
</dbReference>
<dbReference type="InterPro" id="IPR011990">
    <property type="entry name" value="TPR-like_helical_dom_sf"/>
</dbReference>
<dbReference type="PROSITE" id="PS51375">
    <property type="entry name" value="PPR"/>
    <property type="match status" value="7"/>
</dbReference>
<dbReference type="Pfam" id="PF13041">
    <property type="entry name" value="PPR_2"/>
    <property type="match status" value="1"/>
</dbReference>
<accession>A0AAV5J7M2</accession>
<evidence type="ECO:0000256" key="3">
    <source>
        <dbReference type="PROSITE-ProRule" id="PRU00708"/>
    </source>
</evidence>
<feature type="repeat" description="PPR" evidence="3">
    <location>
        <begin position="185"/>
        <end position="219"/>
    </location>
</feature>
<feature type="repeat" description="PPR" evidence="3">
    <location>
        <begin position="325"/>
        <end position="359"/>
    </location>
</feature>
<dbReference type="AlphaFoldDB" id="A0AAV5J7M2"/>
<evidence type="ECO:0000259" key="5">
    <source>
        <dbReference type="Pfam" id="PF17177"/>
    </source>
</evidence>
<evidence type="ECO:0000256" key="4">
    <source>
        <dbReference type="SAM" id="MobiDB-lite"/>
    </source>
</evidence>
<dbReference type="EMBL" id="BPVZ01000026">
    <property type="protein sequence ID" value="GKV06960.1"/>
    <property type="molecule type" value="Genomic_DNA"/>
</dbReference>
<sequence length="793" mass="90231">MDSLRSSFFSNTNHLLPSYSQAKLSARNANIRILSSMRPNPWSLSDGDHTTPKPRIKNPKNPLPRDNARRIIRKKAQNMSVLRRNQYSCAMTPKWIKRTPEQMVQYLEDDKNGHLYGKHVVAAIKAVRGMAKKREGQCDVRIVMSSFVGKLSFREMCVVLKEQKEWRQVRDFFAWMKLQLCYRASVIVYTIVLRMYGQVGKIMLAEQTFLEMLEVGCEPDEVACGTMLCTYARWGHLKAMLSFYSATQARRIPLAISVYNFMLSSLQKKSLHGKVIDLWRQMIDKGVAPNTFTYSVVISSLVKRGLHEEAFKTFDEMKKLGFLPEEVTYSMLISLSAKYGDWKEVLRLYDDMGSRGIVPSNYTCASLLTFCYKKEDYSRALSLFSEMKKNKIRVDEVIYGLLIRIYGKLGLFQDAQYAFEEIQCLGLLNDEKTYLAMAQVHLNSGNIEKALDIIEEMKSRNIWFSRYAYIVLLRCYVMKGDLDSAEVTFQALSKTGLPDASSCNDMLSLYMKLDRKEKAKDFIAQMRKDGVVFDEVLLKTVIKVYSNDGLLKDAEQLIGEMGTDGSYKDNKFIQTLYWVMNGRYLRHEEADGKLMTSKKLDTMALGLILGLYSSCKEFSKIEEILKVLLETAVSISVVIQLAHKFLKGDISKAEALNDQIIKLVFRLDEEAVASLISLYGKQKMLKEAQVVFNAAADSPSCGKLIFNSMIDAYVKCCKPEETFSPYKMATEKGHDLGAVTIRKVVNSLTSCGKHHEAEGIICQSLQDGLELDTVTYNTFITAMLEAVYSKDGF</sequence>
<protein>
    <recommendedName>
        <fullName evidence="5">PROP1-like PPR domain-containing protein</fullName>
    </recommendedName>
</protein>
<dbReference type="SUPFAM" id="SSF81901">
    <property type="entry name" value="HCP-like"/>
    <property type="match status" value="1"/>
</dbReference>
<feature type="repeat" description="PPR" evidence="3">
    <location>
        <begin position="360"/>
        <end position="394"/>
    </location>
</feature>
<evidence type="ECO:0000256" key="1">
    <source>
        <dbReference type="ARBA" id="ARBA00007626"/>
    </source>
</evidence>
<keyword evidence="7" id="KW-1185">Reference proteome</keyword>
<dbReference type="Pfam" id="PF01535">
    <property type="entry name" value="PPR"/>
    <property type="match status" value="4"/>
</dbReference>
<evidence type="ECO:0000256" key="2">
    <source>
        <dbReference type="ARBA" id="ARBA00022737"/>
    </source>
</evidence>
<feature type="domain" description="PROP1-like PPR" evidence="5">
    <location>
        <begin position="368"/>
        <end position="486"/>
    </location>
</feature>
<dbReference type="NCBIfam" id="TIGR00756">
    <property type="entry name" value="PPR"/>
    <property type="match status" value="6"/>
</dbReference>
<dbReference type="PANTHER" id="PTHR47936">
    <property type="entry name" value="PPR_LONG DOMAIN-CONTAINING PROTEIN"/>
    <property type="match status" value="1"/>
</dbReference>
<reference evidence="6 7" key="1">
    <citation type="journal article" date="2021" name="Commun. Biol.">
        <title>The genome of Shorea leprosula (Dipterocarpaceae) highlights the ecological relevance of drought in aseasonal tropical rainforests.</title>
        <authorList>
            <person name="Ng K.K.S."/>
            <person name="Kobayashi M.J."/>
            <person name="Fawcett J.A."/>
            <person name="Hatakeyama M."/>
            <person name="Paape T."/>
            <person name="Ng C.H."/>
            <person name="Ang C.C."/>
            <person name="Tnah L.H."/>
            <person name="Lee C.T."/>
            <person name="Nishiyama T."/>
            <person name="Sese J."/>
            <person name="O'Brien M.J."/>
            <person name="Copetti D."/>
            <person name="Mohd Noor M.I."/>
            <person name="Ong R.C."/>
            <person name="Putra M."/>
            <person name="Sireger I.Z."/>
            <person name="Indrioko S."/>
            <person name="Kosugi Y."/>
            <person name="Izuno A."/>
            <person name="Isagi Y."/>
            <person name="Lee S.L."/>
            <person name="Shimizu K.K."/>
        </authorList>
    </citation>
    <scope>NUCLEOTIDE SEQUENCE [LARGE SCALE GENOMIC DNA]</scope>
    <source>
        <strain evidence="6">214</strain>
    </source>
</reference>
<organism evidence="6 7">
    <name type="scientific">Rubroshorea leprosula</name>
    <dbReference type="NCBI Taxonomy" id="152421"/>
    <lineage>
        <taxon>Eukaryota</taxon>
        <taxon>Viridiplantae</taxon>
        <taxon>Streptophyta</taxon>
        <taxon>Embryophyta</taxon>
        <taxon>Tracheophyta</taxon>
        <taxon>Spermatophyta</taxon>
        <taxon>Magnoliopsida</taxon>
        <taxon>eudicotyledons</taxon>
        <taxon>Gunneridae</taxon>
        <taxon>Pentapetalae</taxon>
        <taxon>rosids</taxon>
        <taxon>malvids</taxon>
        <taxon>Malvales</taxon>
        <taxon>Dipterocarpaceae</taxon>
        <taxon>Rubroshorea</taxon>
    </lineage>
</organism>
<keyword evidence="2" id="KW-0677">Repeat</keyword>
<dbReference type="Pfam" id="PF13812">
    <property type="entry name" value="PPR_3"/>
    <property type="match status" value="1"/>
</dbReference>
<evidence type="ECO:0000313" key="7">
    <source>
        <dbReference type="Proteomes" id="UP001054252"/>
    </source>
</evidence>
<dbReference type="Proteomes" id="UP001054252">
    <property type="component" value="Unassembled WGS sequence"/>
</dbReference>
<dbReference type="Pfam" id="PF17177">
    <property type="entry name" value="PPR_long"/>
    <property type="match status" value="1"/>
</dbReference>
<dbReference type="InterPro" id="IPR002885">
    <property type="entry name" value="PPR_rpt"/>
</dbReference>
<feature type="repeat" description="PPR" evidence="3">
    <location>
        <begin position="499"/>
        <end position="533"/>
    </location>
</feature>